<feature type="transmembrane region" description="Helical" evidence="1">
    <location>
        <begin position="383"/>
        <end position="400"/>
    </location>
</feature>
<dbReference type="RefSeq" id="WP_110838940.1">
    <property type="nucleotide sequence ID" value="NZ_QJVJ01000002.1"/>
</dbReference>
<organism evidence="2 3">
    <name type="scientific">Paenibacillus flagellatus</name>
    <dbReference type="NCBI Taxonomy" id="2211139"/>
    <lineage>
        <taxon>Bacteria</taxon>
        <taxon>Bacillati</taxon>
        <taxon>Bacillota</taxon>
        <taxon>Bacilli</taxon>
        <taxon>Bacillales</taxon>
        <taxon>Paenibacillaceae</taxon>
        <taxon>Paenibacillus</taxon>
    </lineage>
</organism>
<dbReference type="OrthoDB" id="2768901at2"/>
<keyword evidence="3" id="KW-1185">Reference proteome</keyword>
<keyword evidence="1" id="KW-0812">Transmembrane</keyword>
<feature type="transmembrane region" description="Helical" evidence="1">
    <location>
        <begin position="82"/>
        <end position="105"/>
    </location>
</feature>
<reference evidence="2 3" key="1">
    <citation type="submission" date="2018-05" db="EMBL/GenBank/DDBJ databases">
        <title>Paenibacillus flagellatus sp. nov., isolated from selenium mineral soil.</title>
        <authorList>
            <person name="Dai X."/>
        </authorList>
    </citation>
    <scope>NUCLEOTIDE SEQUENCE [LARGE SCALE GENOMIC DNA]</scope>
    <source>
        <strain evidence="2 3">DXL2</strain>
    </source>
</reference>
<dbReference type="Proteomes" id="UP000247476">
    <property type="component" value="Unassembled WGS sequence"/>
</dbReference>
<feature type="transmembrane region" description="Helical" evidence="1">
    <location>
        <begin position="239"/>
        <end position="258"/>
    </location>
</feature>
<feature type="transmembrane region" description="Helical" evidence="1">
    <location>
        <begin position="306"/>
        <end position="331"/>
    </location>
</feature>
<feature type="transmembrane region" description="Helical" evidence="1">
    <location>
        <begin position="189"/>
        <end position="209"/>
    </location>
</feature>
<dbReference type="AlphaFoldDB" id="A0A2V5KDT2"/>
<feature type="transmembrane region" description="Helical" evidence="1">
    <location>
        <begin position="406"/>
        <end position="427"/>
    </location>
</feature>
<protein>
    <submittedName>
        <fullName evidence="2">Multi antimicrobial extrusion protein MatE</fullName>
    </submittedName>
</protein>
<comment type="caution">
    <text evidence="2">The sequence shown here is derived from an EMBL/GenBank/DDBJ whole genome shotgun (WGS) entry which is preliminary data.</text>
</comment>
<feature type="transmembrane region" description="Helical" evidence="1">
    <location>
        <begin position="264"/>
        <end position="285"/>
    </location>
</feature>
<accession>A0A2V5KDT2</accession>
<feature type="transmembrane region" description="Helical" evidence="1">
    <location>
        <begin position="125"/>
        <end position="149"/>
    </location>
</feature>
<feature type="transmembrane region" description="Helical" evidence="1">
    <location>
        <begin position="12"/>
        <end position="36"/>
    </location>
</feature>
<evidence type="ECO:0000256" key="1">
    <source>
        <dbReference type="SAM" id="Phobius"/>
    </source>
</evidence>
<feature type="transmembrane region" description="Helical" evidence="1">
    <location>
        <begin position="161"/>
        <end position="183"/>
    </location>
</feature>
<keyword evidence="1" id="KW-1133">Transmembrane helix</keyword>
<proteinExistence type="predicted"/>
<feature type="transmembrane region" description="Helical" evidence="1">
    <location>
        <begin position="48"/>
        <end position="70"/>
    </location>
</feature>
<feature type="transmembrane region" description="Helical" evidence="1">
    <location>
        <begin position="351"/>
        <end position="371"/>
    </location>
</feature>
<dbReference type="EMBL" id="QJVJ01000002">
    <property type="protein sequence ID" value="PYI56414.1"/>
    <property type="molecule type" value="Genomic_DNA"/>
</dbReference>
<evidence type="ECO:0000313" key="3">
    <source>
        <dbReference type="Proteomes" id="UP000247476"/>
    </source>
</evidence>
<sequence length="443" mass="48002">MTNTGNERRLTMGQLFAFFIPLGLSASLVTISHVIINSTLARSADPEIIIASYAIGLSMLGIIERPAILLRQTCSALVRDRTSFKAMTTVAVCLLIGMFGAGLLISYTPVGRLLFLRLFGVDESMLLAIIHVYRILMFVSIFSGIRCLYHGIIISNMRTKWLTIGMAVRLAAMYAVSMAYIHLFGVESGQVGAVIFLVGMVIEAALSYWEGSKLAKTLPLKKAGHDVEKPGQIFKFYRPLLYSSFIAVMIGPSINAMLGKTADIELSIASFAIAASLAQLVQSFFSYMHQIVLNFYRKDAALAVRFVTLCAFVPTILIGLLAYTPAGPWFMEHVMGVNERLMTASLHTLRVFMLMTLLFPWLDFCNGLIMLRGQTKVTLLSQTANVTATVATLVLCVWSTPGWNGMIGALAQSIGIAAELAVVAFAIRSASAAAVGRGTGAAL</sequence>
<keyword evidence="1" id="KW-0472">Membrane</keyword>
<gene>
    <name evidence="2" type="ORF">DLM86_05405</name>
</gene>
<name>A0A2V5KDT2_9BACL</name>
<evidence type="ECO:0000313" key="2">
    <source>
        <dbReference type="EMBL" id="PYI56414.1"/>
    </source>
</evidence>